<keyword evidence="12" id="KW-1185">Reference proteome</keyword>
<feature type="transmembrane region" description="Helical" evidence="9">
    <location>
        <begin position="384"/>
        <end position="406"/>
    </location>
</feature>
<feature type="domain" description="Amino acid transporter transmembrane" evidence="10">
    <location>
        <begin position="2"/>
        <end position="443"/>
    </location>
</feature>
<feature type="transmembrane region" description="Helical" evidence="9">
    <location>
        <begin position="33"/>
        <end position="53"/>
    </location>
</feature>
<comment type="similarity">
    <text evidence="2">Belongs to the amino acid/polyamine transporter 2 family.</text>
</comment>
<feature type="transmembrane region" description="Helical" evidence="9">
    <location>
        <begin position="124"/>
        <end position="141"/>
    </location>
</feature>
<organism evidence="11 12">
    <name type="scientific">Nakaseomyces bracarensis</name>
    <dbReference type="NCBI Taxonomy" id="273131"/>
    <lineage>
        <taxon>Eukaryota</taxon>
        <taxon>Fungi</taxon>
        <taxon>Dikarya</taxon>
        <taxon>Ascomycota</taxon>
        <taxon>Saccharomycotina</taxon>
        <taxon>Saccharomycetes</taxon>
        <taxon>Saccharomycetales</taxon>
        <taxon>Saccharomycetaceae</taxon>
        <taxon>Nakaseomyces</taxon>
    </lineage>
</organism>
<evidence type="ECO:0000256" key="1">
    <source>
        <dbReference type="ARBA" id="ARBA00004128"/>
    </source>
</evidence>
<evidence type="ECO:0000256" key="6">
    <source>
        <dbReference type="ARBA" id="ARBA00022970"/>
    </source>
</evidence>
<feature type="transmembrane region" description="Helical" evidence="9">
    <location>
        <begin position="228"/>
        <end position="252"/>
    </location>
</feature>
<keyword evidence="5 9" id="KW-0812">Transmembrane</keyword>
<feature type="transmembrane region" description="Helical" evidence="9">
    <location>
        <begin position="264"/>
        <end position="285"/>
    </location>
</feature>
<dbReference type="EMBL" id="JBEVYD010000002">
    <property type="protein sequence ID" value="KAL3235020.1"/>
    <property type="molecule type" value="Genomic_DNA"/>
</dbReference>
<gene>
    <name evidence="11" type="ORF">RNJ44_02808</name>
</gene>
<keyword evidence="4" id="KW-0926">Vacuole</keyword>
<dbReference type="PANTHER" id="PTHR22950">
    <property type="entry name" value="AMINO ACID TRANSPORTER"/>
    <property type="match status" value="1"/>
</dbReference>
<keyword evidence="3" id="KW-0813">Transport</keyword>
<keyword evidence="7 9" id="KW-1133">Transmembrane helix</keyword>
<keyword evidence="6" id="KW-0029">Amino-acid transport</keyword>
<dbReference type="Pfam" id="PF01490">
    <property type="entry name" value="Aa_trans"/>
    <property type="match status" value="1"/>
</dbReference>
<feature type="transmembrane region" description="Helical" evidence="9">
    <location>
        <begin position="153"/>
        <end position="171"/>
    </location>
</feature>
<feature type="transmembrane region" description="Helical" evidence="9">
    <location>
        <begin position="426"/>
        <end position="446"/>
    </location>
</feature>
<evidence type="ECO:0000313" key="11">
    <source>
        <dbReference type="EMBL" id="KAL3235020.1"/>
    </source>
</evidence>
<comment type="subcellular location">
    <subcellularLocation>
        <location evidence="1">Vacuole membrane</location>
        <topology evidence="1">Multi-pass membrane protein</topology>
    </subcellularLocation>
</comment>
<proteinExistence type="inferred from homology"/>
<evidence type="ECO:0000256" key="8">
    <source>
        <dbReference type="ARBA" id="ARBA00023136"/>
    </source>
</evidence>
<name>A0ABR4P0D2_9SACH</name>
<evidence type="ECO:0000256" key="9">
    <source>
        <dbReference type="SAM" id="Phobius"/>
    </source>
</evidence>
<protein>
    <submittedName>
        <fullName evidence="11">Vacuolar amino acid transporter 5</fullName>
    </submittedName>
</protein>
<evidence type="ECO:0000256" key="4">
    <source>
        <dbReference type="ARBA" id="ARBA00022554"/>
    </source>
</evidence>
<feature type="transmembrane region" description="Helical" evidence="9">
    <location>
        <begin position="82"/>
        <end position="104"/>
    </location>
</feature>
<evidence type="ECO:0000256" key="3">
    <source>
        <dbReference type="ARBA" id="ARBA00022448"/>
    </source>
</evidence>
<evidence type="ECO:0000256" key="2">
    <source>
        <dbReference type="ARBA" id="ARBA00008066"/>
    </source>
</evidence>
<reference evidence="11 12" key="1">
    <citation type="submission" date="2024-05" db="EMBL/GenBank/DDBJ databases">
        <title>Long read based assembly of the Candida bracarensis genome reveals expanded adhesin content.</title>
        <authorList>
            <person name="Marcet-Houben M."/>
            <person name="Ksiezopolska E."/>
            <person name="Gabaldon T."/>
        </authorList>
    </citation>
    <scope>NUCLEOTIDE SEQUENCE [LARGE SCALE GENOMIC DNA]</scope>
    <source>
        <strain evidence="11 12">CBM6</strain>
    </source>
</reference>
<evidence type="ECO:0000256" key="7">
    <source>
        <dbReference type="ARBA" id="ARBA00022989"/>
    </source>
</evidence>
<sequence>MPSSISSGVLTLLHTACGAGILAMPYAFKPFGFVFGVLMIIFCGICSVSTLLIQAKVAKYAPDKGAASFFSLTQVIDKNLSVIFDLAIAIKCLGVGISYLIVVGDLLPQIAGSITDHGLLMNRDFHITLVIIFIVTPLCLMKKLNSLRHTSTLAILSVAYLCVLVMVHYFFPTPEMGELKGHVSIGFPHHEPSILTTLPIFVFAYTCHHNMFSVINEQKDGSFKSTKYIPLISTFFACLLYIAIGGCGYLSFGDNIVGNIITLYPHSASSVIGRIAITMLVMLAFPLQCHPARSSIHNILLFFFPNLEEKLSRSEVAASASNPSERTPLVRSISSLEENGIAEEQGSINDVPIEMDNRLFLAITAGIILVSYLVAMSVRSLDKVLSIVGATGSTSISFILPGIFGYMLIGSDGNPLTRQDKIFKKLGLLATLWGFFVMTASLFAAIKLNAKH</sequence>
<dbReference type="Proteomes" id="UP001623330">
    <property type="component" value="Unassembled WGS sequence"/>
</dbReference>
<keyword evidence="8 9" id="KW-0472">Membrane</keyword>
<accession>A0ABR4P0D2</accession>
<evidence type="ECO:0000259" key="10">
    <source>
        <dbReference type="Pfam" id="PF01490"/>
    </source>
</evidence>
<feature type="transmembrane region" description="Helical" evidence="9">
    <location>
        <begin position="359"/>
        <end position="378"/>
    </location>
</feature>
<evidence type="ECO:0000256" key="5">
    <source>
        <dbReference type="ARBA" id="ARBA00022692"/>
    </source>
</evidence>
<dbReference type="InterPro" id="IPR013057">
    <property type="entry name" value="AA_transpt_TM"/>
</dbReference>
<evidence type="ECO:0000313" key="12">
    <source>
        <dbReference type="Proteomes" id="UP001623330"/>
    </source>
</evidence>
<comment type="caution">
    <text evidence="11">The sequence shown here is derived from an EMBL/GenBank/DDBJ whole genome shotgun (WGS) entry which is preliminary data.</text>
</comment>
<dbReference type="PANTHER" id="PTHR22950:SF678">
    <property type="entry name" value="VACUOLAR AMINO ACID TRANSPORTER 5-RELATED"/>
    <property type="match status" value="1"/>
</dbReference>